<feature type="region of interest" description="Disordered" evidence="1">
    <location>
        <begin position="84"/>
        <end position="125"/>
    </location>
</feature>
<dbReference type="EMBL" id="JACVVK020000297">
    <property type="protein sequence ID" value="KAK7479713.1"/>
    <property type="molecule type" value="Genomic_DNA"/>
</dbReference>
<feature type="chain" id="PRO_5044787109" evidence="2">
    <location>
        <begin position="22"/>
        <end position="181"/>
    </location>
</feature>
<evidence type="ECO:0000313" key="3">
    <source>
        <dbReference type="EMBL" id="KAK7479713.1"/>
    </source>
</evidence>
<reference evidence="3 4" key="1">
    <citation type="journal article" date="2023" name="Sci. Data">
        <title>Genome assembly of the Korean intertidal mud-creeper Batillaria attramentaria.</title>
        <authorList>
            <person name="Patra A.K."/>
            <person name="Ho P.T."/>
            <person name="Jun S."/>
            <person name="Lee S.J."/>
            <person name="Kim Y."/>
            <person name="Won Y.J."/>
        </authorList>
    </citation>
    <scope>NUCLEOTIDE SEQUENCE [LARGE SCALE GENOMIC DNA]</scope>
    <source>
        <strain evidence="3">Wonlab-2016</strain>
    </source>
</reference>
<keyword evidence="4" id="KW-1185">Reference proteome</keyword>
<evidence type="ECO:0000256" key="1">
    <source>
        <dbReference type="SAM" id="MobiDB-lite"/>
    </source>
</evidence>
<protein>
    <submittedName>
        <fullName evidence="3">Uncharacterized protein</fullName>
    </submittedName>
</protein>
<organism evidence="3 4">
    <name type="scientific">Batillaria attramentaria</name>
    <dbReference type="NCBI Taxonomy" id="370345"/>
    <lineage>
        <taxon>Eukaryota</taxon>
        <taxon>Metazoa</taxon>
        <taxon>Spiralia</taxon>
        <taxon>Lophotrochozoa</taxon>
        <taxon>Mollusca</taxon>
        <taxon>Gastropoda</taxon>
        <taxon>Caenogastropoda</taxon>
        <taxon>Sorbeoconcha</taxon>
        <taxon>Cerithioidea</taxon>
        <taxon>Batillariidae</taxon>
        <taxon>Batillaria</taxon>
    </lineage>
</organism>
<keyword evidence="2" id="KW-0732">Signal</keyword>
<name>A0ABD0JYU6_9CAEN</name>
<proteinExistence type="predicted"/>
<feature type="signal peptide" evidence="2">
    <location>
        <begin position="1"/>
        <end position="21"/>
    </location>
</feature>
<dbReference type="Proteomes" id="UP001519460">
    <property type="component" value="Unassembled WGS sequence"/>
</dbReference>
<evidence type="ECO:0000256" key="2">
    <source>
        <dbReference type="SAM" id="SignalP"/>
    </source>
</evidence>
<accession>A0ABD0JYU6</accession>
<sequence>MASIRGFLCSWLQQLYACLLAEDLSQRHSEVMKFKTLAHGRYIILVPHKPCTYSTSLQDLTWTQTVAWSRSECRLIQYNSSPDFTLVPKSPPPPSSPHREEREEPPEAPNTTSHGPPPHHPPSVSCGLFPVAKNPFMFAVQKEANRVRLSEPVTLPFCYQATHFQASLMWSRGENRGQGSE</sequence>
<comment type="caution">
    <text evidence="3">The sequence shown here is derived from an EMBL/GenBank/DDBJ whole genome shotgun (WGS) entry which is preliminary data.</text>
</comment>
<dbReference type="AlphaFoldDB" id="A0ABD0JYU6"/>
<evidence type="ECO:0000313" key="4">
    <source>
        <dbReference type="Proteomes" id="UP001519460"/>
    </source>
</evidence>
<gene>
    <name evidence="3" type="ORF">BaRGS_00029089</name>
</gene>